<protein>
    <submittedName>
        <fullName evidence="2">Uncharacterized protein</fullName>
    </submittedName>
</protein>
<feature type="region of interest" description="Disordered" evidence="1">
    <location>
        <begin position="1"/>
        <end position="47"/>
    </location>
</feature>
<evidence type="ECO:0000256" key="1">
    <source>
        <dbReference type="SAM" id="MobiDB-lite"/>
    </source>
</evidence>
<dbReference type="AlphaFoldDB" id="A0A919JMC5"/>
<sequence>MKTPTPPRHSSARIPAPIARKSRSRRFRGRPAAGTGPGGGTAGGGGWFEGCTSPRLVGSAVDRWQAARRVGDSARTGRIAHRLRNVIPRPVQGTV</sequence>
<keyword evidence="3" id="KW-1185">Reference proteome</keyword>
<name>A0A919JMC5_9ACTN</name>
<dbReference type="Proteomes" id="UP000647172">
    <property type="component" value="Unassembled WGS sequence"/>
</dbReference>
<gene>
    <name evidence="2" type="ORF">Ani05nite_29680</name>
</gene>
<reference evidence="2" key="1">
    <citation type="submission" date="2021-01" db="EMBL/GenBank/DDBJ databases">
        <title>Whole genome shotgun sequence of Actinoplanes nipponensis NBRC 14063.</title>
        <authorList>
            <person name="Komaki H."/>
            <person name="Tamura T."/>
        </authorList>
    </citation>
    <scope>NUCLEOTIDE SEQUENCE</scope>
    <source>
        <strain evidence="2">NBRC 14063</strain>
    </source>
</reference>
<dbReference type="EMBL" id="BOMQ01000035">
    <property type="protein sequence ID" value="GIE49434.1"/>
    <property type="molecule type" value="Genomic_DNA"/>
</dbReference>
<comment type="caution">
    <text evidence="2">The sequence shown here is derived from an EMBL/GenBank/DDBJ whole genome shotgun (WGS) entry which is preliminary data.</text>
</comment>
<evidence type="ECO:0000313" key="3">
    <source>
        <dbReference type="Proteomes" id="UP000647172"/>
    </source>
</evidence>
<evidence type="ECO:0000313" key="2">
    <source>
        <dbReference type="EMBL" id="GIE49434.1"/>
    </source>
</evidence>
<organism evidence="2 3">
    <name type="scientific">Actinoplanes nipponensis</name>
    <dbReference type="NCBI Taxonomy" id="135950"/>
    <lineage>
        <taxon>Bacteria</taxon>
        <taxon>Bacillati</taxon>
        <taxon>Actinomycetota</taxon>
        <taxon>Actinomycetes</taxon>
        <taxon>Micromonosporales</taxon>
        <taxon>Micromonosporaceae</taxon>
        <taxon>Actinoplanes</taxon>
    </lineage>
</organism>
<proteinExistence type="predicted"/>
<feature type="compositionally biased region" description="Gly residues" evidence="1">
    <location>
        <begin position="35"/>
        <end position="47"/>
    </location>
</feature>
<accession>A0A919JMC5</accession>
<feature type="compositionally biased region" description="Basic residues" evidence="1">
    <location>
        <begin position="20"/>
        <end position="29"/>
    </location>
</feature>